<name>A0AAY4CKI9_9TELE</name>
<keyword evidence="1" id="KW-0472">Membrane</keyword>
<dbReference type="Gene3D" id="2.60.40.10">
    <property type="entry name" value="Immunoglobulins"/>
    <property type="match status" value="1"/>
</dbReference>
<feature type="transmembrane region" description="Helical" evidence="1">
    <location>
        <begin position="190"/>
        <end position="213"/>
    </location>
</feature>
<sequence length="241" mass="25295">MRVARFSALLPLLLRDVLLCLAETRNPGGMVIEFGGDEEETATTPPVTRGRGPAASARPGFRPCDYDLCAYQDVSCYDLSVRTGCLCPGITGPMEPPQPPQIKSVAQGAPGMVSVQWCAPLSTVDQYRVTVQGRGEQRLAAGGRSRNRTVEGVRAGDRVCVEAVNGAGSSGFADASCAVFDPSPPRSAGVAAGVIAGGLGLLVLISVVAISLWKRKFCHQTRTENVEGLGNPSFSKDSSQE</sequence>
<proteinExistence type="predicted"/>
<feature type="chain" id="PRO_5044227297" description="LRRN4 C-terminal-like protein" evidence="2">
    <location>
        <begin position="23"/>
        <end position="241"/>
    </location>
</feature>
<keyword evidence="2" id="KW-0732">Signal</keyword>
<dbReference type="GeneTree" id="ENSGT00940000162696"/>
<protein>
    <recommendedName>
        <fullName evidence="5">LRRN4 C-terminal-like protein</fullName>
    </recommendedName>
</protein>
<reference evidence="3" key="2">
    <citation type="submission" date="2025-08" db="UniProtKB">
        <authorList>
            <consortium name="Ensembl"/>
        </authorList>
    </citation>
    <scope>IDENTIFICATION</scope>
</reference>
<accession>A0AAY4CKI9</accession>
<gene>
    <name evidence="3" type="primary">LOC114768341</name>
</gene>
<evidence type="ECO:0000256" key="1">
    <source>
        <dbReference type="SAM" id="Phobius"/>
    </source>
</evidence>
<dbReference type="Proteomes" id="UP000694580">
    <property type="component" value="Chromosome 18"/>
</dbReference>
<organism evidence="3 4">
    <name type="scientific">Denticeps clupeoides</name>
    <name type="common">denticle herring</name>
    <dbReference type="NCBI Taxonomy" id="299321"/>
    <lineage>
        <taxon>Eukaryota</taxon>
        <taxon>Metazoa</taxon>
        <taxon>Chordata</taxon>
        <taxon>Craniata</taxon>
        <taxon>Vertebrata</taxon>
        <taxon>Euteleostomi</taxon>
        <taxon>Actinopterygii</taxon>
        <taxon>Neopterygii</taxon>
        <taxon>Teleostei</taxon>
        <taxon>Clupei</taxon>
        <taxon>Clupeiformes</taxon>
        <taxon>Denticipitoidei</taxon>
        <taxon>Denticipitidae</taxon>
        <taxon>Denticeps</taxon>
    </lineage>
</organism>
<dbReference type="InterPro" id="IPR036116">
    <property type="entry name" value="FN3_sf"/>
</dbReference>
<dbReference type="RefSeq" id="XP_028816402.1">
    <property type="nucleotide sequence ID" value="XM_028960569.1"/>
</dbReference>
<keyword evidence="4" id="KW-1185">Reference proteome</keyword>
<feature type="signal peptide" evidence="2">
    <location>
        <begin position="1"/>
        <end position="22"/>
    </location>
</feature>
<dbReference type="AlphaFoldDB" id="A0AAY4CKI9"/>
<dbReference type="GeneID" id="114768341"/>
<dbReference type="Ensembl" id="ENSDCDT00010041705.1">
    <property type="protein sequence ID" value="ENSDCDP00010033687.1"/>
    <property type="gene ID" value="ENSDCDG00010021439.1"/>
</dbReference>
<evidence type="ECO:0000313" key="3">
    <source>
        <dbReference type="Ensembl" id="ENSDCDP00010033687.1"/>
    </source>
</evidence>
<dbReference type="InterPro" id="IPR013783">
    <property type="entry name" value="Ig-like_fold"/>
</dbReference>
<evidence type="ECO:0008006" key="5">
    <source>
        <dbReference type="Google" id="ProtNLM"/>
    </source>
</evidence>
<keyword evidence="1" id="KW-1133">Transmembrane helix</keyword>
<keyword evidence="1" id="KW-0812">Transmembrane</keyword>
<evidence type="ECO:0000256" key="2">
    <source>
        <dbReference type="SAM" id="SignalP"/>
    </source>
</evidence>
<evidence type="ECO:0000313" key="4">
    <source>
        <dbReference type="Proteomes" id="UP000694580"/>
    </source>
</evidence>
<dbReference type="SUPFAM" id="SSF49265">
    <property type="entry name" value="Fibronectin type III"/>
    <property type="match status" value="1"/>
</dbReference>
<reference evidence="3 4" key="1">
    <citation type="submission" date="2020-06" db="EMBL/GenBank/DDBJ databases">
        <authorList>
            <consortium name="Wellcome Sanger Institute Data Sharing"/>
        </authorList>
    </citation>
    <scope>NUCLEOTIDE SEQUENCE [LARGE SCALE GENOMIC DNA]</scope>
</reference>
<reference evidence="3" key="3">
    <citation type="submission" date="2025-09" db="UniProtKB">
        <authorList>
            <consortium name="Ensembl"/>
        </authorList>
    </citation>
    <scope>IDENTIFICATION</scope>
</reference>